<keyword evidence="7" id="KW-1185">Reference proteome</keyword>
<gene>
    <name evidence="6" type="ORF">ESZ91_07830</name>
</gene>
<dbReference type="SUPFAM" id="SSF53067">
    <property type="entry name" value="Actin-like ATPase domain"/>
    <property type="match status" value="2"/>
</dbReference>
<reference evidence="6 7" key="1">
    <citation type="journal article" date="2019" name="Gut">
        <title>Antibiotics-induced monodominance of a novel gut bacterial order.</title>
        <authorList>
            <person name="Hildebrand F."/>
            <person name="Moitinho-Silva L."/>
            <person name="Blasche S."/>
            <person name="Jahn M.T."/>
            <person name="Gossmann T.I."/>
            <person name="Heuerta-Cepas J."/>
            <person name="Hercog R."/>
            <person name="Luetge M."/>
            <person name="Bahram M."/>
            <person name="Pryszlak A."/>
            <person name="Alves R.J."/>
            <person name="Waszak S.M."/>
            <person name="Zhu A."/>
            <person name="Ye L."/>
            <person name="Costea P.I."/>
            <person name="Aalvink S."/>
            <person name="Belzer C."/>
            <person name="Forslund S.K."/>
            <person name="Sunagawa S."/>
            <person name="Hentschel U."/>
            <person name="Merten C."/>
            <person name="Patil K.R."/>
            <person name="Benes V."/>
            <person name="Bork P."/>
        </authorList>
    </citation>
    <scope>NUCLEOTIDE SEQUENCE [LARGE SCALE GENOMIC DNA]</scope>
    <source>
        <strain evidence="6 7">HDS1380</strain>
    </source>
</reference>
<dbReference type="PIRSF" id="PIRSF000538">
    <property type="entry name" value="GlpK"/>
    <property type="match status" value="1"/>
</dbReference>
<dbReference type="InterPro" id="IPR018484">
    <property type="entry name" value="FGGY_N"/>
</dbReference>
<dbReference type="PANTHER" id="PTHR10196">
    <property type="entry name" value="SUGAR KINASE"/>
    <property type="match status" value="1"/>
</dbReference>
<name>A0A4Q2KCH3_9FIRM</name>
<dbReference type="OrthoDB" id="8434698at2"/>
<dbReference type="AlphaFoldDB" id="A0A4Q2KCH3"/>
<keyword evidence="2" id="KW-0808">Transferase</keyword>
<dbReference type="Pfam" id="PF00370">
    <property type="entry name" value="FGGY_N"/>
    <property type="match status" value="1"/>
</dbReference>
<comment type="similarity">
    <text evidence="1">Belongs to the FGGY kinase family.</text>
</comment>
<evidence type="ECO:0000259" key="4">
    <source>
        <dbReference type="Pfam" id="PF00370"/>
    </source>
</evidence>
<sequence>MKIIGIDVGTTTVCGAALDADSGTLLRAITLANDSALPARPFERLQDPRRIFEICKKLYGALLAEFPDAAAVGLTGQMHGMLYLDGKGEPLSPLYTWQDERGERLFERGESYAQALTRTTGRRMASGYGLTTLFYNEINRLTPAGAAKICTIHDFVAMKLCGASAPVAHVSDAASFGLFDLDHLRFDLGAAERADLPVSFLPETACGLKIIGRTAENVAVCVAVGDNQASVLASVTKDSALVNVGTGSQVSVVSDCYLPESGAEFRPYFEGKYLMTGSSLAGGYAYSLLRNFFAETLKMFSLSLPDDAYERMNGGARETMRAPRKIECAPYFCGTRENPALRASYANIGAQEFTPQQFALATLSGICEELYRAFRRFPLERAPQTLVGSGNGIRKNALLAQLVAERFSLPLLIPLYEEEAAVGAALCALSALENTPLSDLSNMIRYRGEQ</sequence>
<evidence type="ECO:0000256" key="2">
    <source>
        <dbReference type="ARBA" id="ARBA00022679"/>
    </source>
</evidence>
<dbReference type="PANTHER" id="PTHR10196:SF67">
    <property type="entry name" value="SEDOHEPTULOKINASE"/>
    <property type="match status" value="1"/>
</dbReference>
<dbReference type="EMBL" id="SDOZ01000002">
    <property type="protein sequence ID" value="RXZ62294.1"/>
    <property type="molecule type" value="Genomic_DNA"/>
</dbReference>
<evidence type="ECO:0000256" key="3">
    <source>
        <dbReference type="ARBA" id="ARBA00022777"/>
    </source>
</evidence>
<dbReference type="Pfam" id="PF02782">
    <property type="entry name" value="FGGY_C"/>
    <property type="match status" value="1"/>
</dbReference>
<dbReference type="RefSeq" id="WP_129225863.1">
    <property type="nucleotide sequence ID" value="NZ_SDOZ01000002.1"/>
</dbReference>
<proteinExistence type="inferred from homology"/>
<evidence type="ECO:0000313" key="6">
    <source>
        <dbReference type="EMBL" id="RXZ62294.1"/>
    </source>
</evidence>
<feature type="domain" description="Carbohydrate kinase FGGY N-terminal" evidence="4">
    <location>
        <begin position="3"/>
        <end position="222"/>
    </location>
</feature>
<dbReference type="InterPro" id="IPR043129">
    <property type="entry name" value="ATPase_NBD"/>
</dbReference>
<dbReference type="CDD" id="cd07777">
    <property type="entry name" value="ASKHA_NBD_FGGY_SHK"/>
    <property type="match status" value="1"/>
</dbReference>
<dbReference type="InterPro" id="IPR018485">
    <property type="entry name" value="FGGY_C"/>
</dbReference>
<dbReference type="Gene3D" id="3.30.420.40">
    <property type="match status" value="2"/>
</dbReference>
<dbReference type="GO" id="GO:0050277">
    <property type="term" value="F:sedoheptulokinase activity"/>
    <property type="evidence" value="ECO:0007669"/>
    <property type="project" value="TreeGrafter"/>
</dbReference>
<protein>
    <recommendedName>
        <fullName evidence="8">Carbohydrate kinase FGGY N-terminal domain-containing protein</fullName>
    </recommendedName>
</protein>
<dbReference type="GO" id="GO:0006071">
    <property type="term" value="P:glycerol metabolic process"/>
    <property type="evidence" value="ECO:0007669"/>
    <property type="project" value="TreeGrafter"/>
</dbReference>
<feature type="domain" description="Carbohydrate kinase FGGY C-terminal" evidence="5">
    <location>
        <begin position="241"/>
        <end position="431"/>
    </location>
</feature>
<comment type="caution">
    <text evidence="6">The sequence shown here is derived from an EMBL/GenBank/DDBJ whole genome shotgun (WGS) entry which is preliminary data.</text>
</comment>
<evidence type="ECO:0000259" key="5">
    <source>
        <dbReference type="Pfam" id="PF02782"/>
    </source>
</evidence>
<evidence type="ECO:0008006" key="8">
    <source>
        <dbReference type="Google" id="ProtNLM"/>
    </source>
</evidence>
<dbReference type="Proteomes" id="UP000291269">
    <property type="component" value="Unassembled WGS sequence"/>
</dbReference>
<evidence type="ECO:0000256" key="1">
    <source>
        <dbReference type="ARBA" id="ARBA00009156"/>
    </source>
</evidence>
<evidence type="ECO:0000313" key="7">
    <source>
        <dbReference type="Proteomes" id="UP000291269"/>
    </source>
</evidence>
<accession>A0A4Q2KCH3</accession>
<organism evidence="6 7">
    <name type="scientific">Candidatus Borkfalkia ceftriaxoniphila</name>
    <dbReference type="NCBI Taxonomy" id="2508949"/>
    <lineage>
        <taxon>Bacteria</taxon>
        <taxon>Bacillati</taxon>
        <taxon>Bacillota</taxon>
        <taxon>Clostridia</taxon>
        <taxon>Christensenellales</taxon>
        <taxon>Christensenellaceae</taxon>
        <taxon>Candidatus Borkfalkia</taxon>
    </lineage>
</organism>
<dbReference type="InterPro" id="IPR000577">
    <property type="entry name" value="Carb_kinase_FGGY"/>
</dbReference>
<dbReference type="GO" id="GO:0005829">
    <property type="term" value="C:cytosol"/>
    <property type="evidence" value="ECO:0007669"/>
    <property type="project" value="TreeGrafter"/>
</dbReference>
<keyword evidence="3" id="KW-0418">Kinase</keyword>